<dbReference type="OrthoDB" id="49079at2"/>
<dbReference type="PANTHER" id="PTHR30061:SF50">
    <property type="entry name" value="MALTOSE_MALTODEXTRIN-BINDING PERIPLASMIC PROTEIN"/>
    <property type="match status" value="1"/>
</dbReference>
<comment type="similarity">
    <text evidence="1">Belongs to the bacterial solute-binding protein 1 family.</text>
</comment>
<evidence type="ECO:0000313" key="4">
    <source>
        <dbReference type="EMBL" id="OAA28448.1"/>
    </source>
</evidence>
<proteinExistence type="inferred from homology"/>
<dbReference type="Pfam" id="PF13416">
    <property type="entry name" value="SBP_bac_8"/>
    <property type="match status" value="1"/>
</dbReference>
<organism evidence="4 5">
    <name type="scientific">Kosmotoga arenicorallina S304</name>
    <dbReference type="NCBI Taxonomy" id="1453497"/>
    <lineage>
        <taxon>Bacteria</taxon>
        <taxon>Thermotogati</taxon>
        <taxon>Thermotogota</taxon>
        <taxon>Thermotogae</taxon>
        <taxon>Kosmotogales</taxon>
        <taxon>Kosmotogaceae</taxon>
        <taxon>Kosmotoga</taxon>
    </lineage>
</organism>
<evidence type="ECO:0008006" key="6">
    <source>
        <dbReference type="Google" id="ProtNLM"/>
    </source>
</evidence>
<protein>
    <recommendedName>
        <fullName evidence="6">Sugar ABC transporter substrate-binding protein</fullName>
    </recommendedName>
</protein>
<evidence type="ECO:0000256" key="2">
    <source>
        <dbReference type="ARBA" id="ARBA00022448"/>
    </source>
</evidence>
<keyword evidence="5" id="KW-1185">Reference proteome</keyword>
<dbReference type="PANTHER" id="PTHR30061">
    <property type="entry name" value="MALTOSE-BINDING PERIPLASMIC PROTEIN"/>
    <property type="match status" value="1"/>
</dbReference>
<comment type="caution">
    <text evidence="4">The sequence shown here is derived from an EMBL/GenBank/DDBJ whole genome shotgun (WGS) entry which is preliminary data.</text>
</comment>
<evidence type="ECO:0000313" key="5">
    <source>
        <dbReference type="Proteomes" id="UP000077339"/>
    </source>
</evidence>
<dbReference type="STRING" id="1453497.AT15_04400"/>
<evidence type="ECO:0000256" key="3">
    <source>
        <dbReference type="ARBA" id="ARBA00022729"/>
    </source>
</evidence>
<accession>A0A176JXK8</accession>
<dbReference type="GO" id="GO:0042956">
    <property type="term" value="P:maltodextrin transmembrane transport"/>
    <property type="evidence" value="ECO:0007669"/>
    <property type="project" value="TreeGrafter"/>
</dbReference>
<keyword evidence="2" id="KW-0813">Transport</keyword>
<dbReference type="Gene3D" id="3.40.190.10">
    <property type="entry name" value="Periplasmic binding protein-like II"/>
    <property type="match status" value="1"/>
</dbReference>
<dbReference type="SUPFAM" id="SSF53850">
    <property type="entry name" value="Periplasmic binding protein-like II"/>
    <property type="match status" value="1"/>
</dbReference>
<dbReference type="PATRIC" id="fig|1453497.3.peg.875"/>
<dbReference type="RefSeq" id="WP_068348543.1">
    <property type="nucleotide sequence ID" value="NZ_JFHK01000022.1"/>
</dbReference>
<reference evidence="4 5" key="1">
    <citation type="submission" date="2014-02" db="EMBL/GenBank/DDBJ databases">
        <title>Kosmotoga genome sequencing.</title>
        <authorList>
            <person name="Pollo S.M."/>
            <person name="Charchuk R."/>
            <person name="Nesbo C.L."/>
        </authorList>
    </citation>
    <scope>NUCLEOTIDE SEQUENCE [LARGE SCALE GENOMIC DNA]</scope>
    <source>
        <strain evidence="4 5">S304</strain>
    </source>
</reference>
<dbReference type="GO" id="GO:0055052">
    <property type="term" value="C:ATP-binding cassette (ABC) transporter complex, substrate-binding subunit-containing"/>
    <property type="evidence" value="ECO:0007669"/>
    <property type="project" value="TreeGrafter"/>
</dbReference>
<dbReference type="Proteomes" id="UP000077339">
    <property type="component" value="Unassembled WGS sequence"/>
</dbReference>
<keyword evidence="3" id="KW-0732">Signal</keyword>
<dbReference type="InterPro" id="IPR006059">
    <property type="entry name" value="SBP"/>
</dbReference>
<evidence type="ECO:0000256" key="1">
    <source>
        <dbReference type="ARBA" id="ARBA00008520"/>
    </source>
</evidence>
<dbReference type="GO" id="GO:1901982">
    <property type="term" value="F:maltose binding"/>
    <property type="evidence" value="ECO:0007669"/>
    <property type="project" value="TreeGrafter"/>
</dbReference>
<dbReference type="GO" id="GO:0015768">
    <property type="term" value="P:maltose transport"/>
    <property type="evidence" value="ECO:0007669"/>
    <property type="project" value="TreeGrafter"/>
</dbReference>
<dbReference type="EMBL" id="JFHK01000022">
    <property type="protein sequence ID" value="OAA28448.1"/>
    <property type="molecule type" value="Genomic_DNA"/>
</dbReference>
<dbReference type="AlphaFoldDB" id="A0A176JXK8"/>
<name>A0A176JXK8_9BACT</name>
<gene>
    <name evidence="4" type="ORF">AT15_04400</name>
</gene>
<sequence>MKKGIVLIFALVASSVFFTTSLTLWISWEGEEFFSEVAKLYTQETGIEVKILNVPKLDDKLFTALRTGNLPDISMVKDVYIERLSKSGFLTKLDSKDIELIGSFDRECLGPYSFDSTVFAIPYYADVQVVFANQALLQGQGISFDAGYGIEDIEEIAEKFAGSNIIPAAWDFMSPYIFYPFLTAFGNLKNEEGKPIFDSSEIGEGIEYIKSLFDSGTFVRMNRGALVNSFEDGKIALLIQGSYLAKDFEEAGIDFKMLPFPEVNGKKVKPVIDSKGFAVFTKEKKDIAIGFLKFLYSKSIDFCIEYNKIPLWTSKVPDELSELYDIYKEGQYMFNGLKFQSLYFNTMKTVLQAVYSGSLSVDEALKSAQDYVNSNW</sequence>